<reference evidence="2 3" key="1">
    <citation type="submission" date="2019-01" db="EMBL/GenBank/DDBJ databases">
        <title>A draft genome assembly of the solar-powered sea slug Elysia chlorotica.</title>
        <authorList>
            <person name="Cai H."/>
            <person name="Li Q."/>
            <person name="Fang X."/>
            <person name="Li J."/>
            <person name="Curtis N.E."/>
            <person name="Altenburger A."/>
            <person name="Shibata T."/>
            <person name="Feng M."/>
            <person name="Maeda T."/>
            <person name="Schwartz J.A."/>
            <person name="Shigenobu S."/>
            <person name="Lundholm N."/>
            <person name="Nishiyama T."/>
            <person name="Yang H."/>
            <person name="Hasebe M."/>
            <person name="Li S."/>
            <person name="Pierce S.K."/>
            <person name="Wang J."/>
        </authorList>
    </citation>
    <scope>NUCLEOTIDE SEQUENCE [LARGE SCALE GENOMIC DNA]</scope>
    <source>
        <strain evidence="2">EC2010</strain>
        <tissue evidence="2">Whole organism of an adult</tissue>
    </source>
</reference>
<feature type="compositionally biased region" description="Basic and acidic residues" evidence="1">
    <location>
        <begin position="126"/>
        <end position="138"/>
    </location>
</feature>
<feature type="region of interest" description="Disordered" evidence="1">
    <location>
        <begin position="1"/>
        <end position="102"/>
    </location>
</feature>
<feature type="non-terminal residue" evidence="2">
    <location>
        <position position="161"/>
    </location>
</feature>
<dbReference type="GO" id="GO:0031508">
    <property type="term" value="P:pericentric heterochromatin formation"/>
    <property type="evidence" value="ECO:0007669"/>
    <property type="project" value="TreeGrafter"/>
</dbReference>
<dbReference type="GO" id="GO:0003682">
    <property type="term" value="F:chromatin binding"/>
    <property type="evidence" value="ECO:0007669"/>
    <property type="project" value="TreeGrafter"/>
</dbReference>
<dbReference type="GO" id="GO:0006346">
    <property type="term" value="P:DNA methylation-dependent constitutive heterochromatin formation"/>
    <property type="evidence" value="ECO:0007669"/>
    <property type="project" value="TreeGrafter"/>
</dbReference>
<dbReference type="GO" id="GO:0044027">
    <property type="term" value="P:negative regulation of gene expression via chromosomal CpG island methylation"/>
    <property type="evidence" value="ECO:0007669"/>
    <property type="project" value="TreeGrafter"/>
</dbReference>
<sequence>MSLQAINKGSPDRVNSPQKPDEACSSEIPEEEALEPAHFDEESSTPCSASRSSQGTPAMQPCEFVTDEMLAEEKRLYSSGVQEEEKRKKDQEMSYQEMAEETKEKKFERLKFLLNKSTLYTKYLVDRMKRQKEDEEKKRQRAMKRKAKKQQGNSAKKAKHN</sequence>
<feature type="compositionally biased region" description="Basic and acidic residues" evidence="1">
    <location>
        <begin position="83"/>
        <end position="92"/>
    </location>
</feature>
<protein>
    <submittedName>
        <fullName evidence="2">Uncharacterized protein</fullName>
    </submittedName>
</protein>
<evidence type="ECO:0000313" key="2">
    <source>
        <dbReference type="EMBL" id="RUS80577.1"/>
    </source>
</evidence>
<gene>
    <name evidence="2" type="ORF">EGW08_011671</name>
</gene>
<dbReference type="AlphaFoldDB" id="A0A3S1BC42"/>
<feature type="compositionally biased region" description="Basic residues" evidence="1">
    <location>
        <begin position="139"/>
        <end position="149"/>
    </location>
</feature>
<dbReference type="PANTHER" id="PTHR47161">
    <property type="entry name" value="LYMPHOID-SPECIFIC HELICASE"/>
    <property type="match status" value="1"/>
</dbReference>
<dbReference type="STRING" id="188477.A0A3S1BC42"/>
<proteinExistence type="predicted"/>
<feature type="compositionally biased region" description="Polar residues" evidence="1">
    <location>
        <begin position="44"/>
        <end position="57"/>
    </location>
</feature>
<comment type="caution">
    <text evidence="2">The sequence shown here is derived from an EMBL/GenBank/DDBJ whole genome shotgun (WGS) entry which is preliminary data.</text>
</comment>
<dbReference type="Proteomes" id="UP000271974">
    <property type="component" value="Unassembled WGS sequence"/>
</dbReference>
<accession>A0A3S1BC42</accession>
<dbReference type="EMBL" id="RQTK01000384">
    <property type="protein sequence ID" value="RUS80577.1"/>
    <property type="molecule type" value="Genomic_DNA"/>
</dbReference>
<dbReference type="GO" id="GO:0005634">
    <property type="term" value="C:nucleus"/>
    <property type="evidence" value="ECO:0007669"/>
    <property type="project" value="TreeGrafter"/>
</dbReference>
<dbReference type="PANTHER" id="PTHR47161:SF1">
    <property type="entry name" value="LYMPHOID-SPECIFIC HELICASE"/>
    <property type="match status" value="1"/>
</dbReference>
<name>A0A3S1BC42_ELYCH</name>
<organism evidence="2 3">
    <name type="scientific">Elysia chlorotica</name>
    <name type="common">Eastern emerald elysia</name>
    <name type="synonym">Sea slug</name>
    <dbReference type="NCBI Taxonomy" id="188477"/>
    <lineage>
        <taxon>Eukaryota</taxon>
        <taxon>Metazoa</taxon>
        <taxon>Spiralia</taxon>
        <taxon>Lophotrochozoa</taxon>
        <taxon>Mollusca</taxon>
        <taxon>Gastropoda</taxon>
        <taxon>Heterobranchia</taxon>
        <taxon>Euthyneura</taxon>
        <taxon>Panpulmonata</taxon>
        <taxon>Sacoglossa</taxon>
        <taxon>Placobranchoidea</taxon>
        <taxon>Plakobranchidae</taxon>
        <taxon>Elysia</taxon>
    </lineage>
</organism>
<evidence type="ECO:0000313" key="3">
    <source>
        <dbReference type="Proteomes" id="UP000271974"/>
    </source>
</evidence>
<dbReference type="GO" id="GO:0005721">
    <property type="term" value="C:pericentric heterochromatin"/>
    <property type="evidence" value="ECO:0007669"/>
    <property type="project" value="TreeGrafter"/>
</dbReference>
<evidence type="ECO:0000256" key="1">
    <source>
        <dbReference type="SAM" id="MobiDB-lite"/>
    </source>
</evidence>
<feature type="region of interest" description="Disordered" evidence="1">
    <location>
        <begin position="126"/>
        <end position="161"/>
    </location>
</feature>
<feature type="compositionally biased region" description="Polar residues" evidence="1">
    <location>
        <begin position="1"/>
        <end position="18"/>
    </location>
</feature>
<keyword evidence="3" id="KW-1185">Reference proteome</keyword>